<dbReference type="InterPro" id="IPR008875">
    <property type="entry name" value="TraX"/>
</dbReference>
<feature type="transmembrane region" description="Helical" evidence="1">
    <location>
        <begin position="134"/>
        <end position="155"/>
    </location>
</feature>
<name>A0ABW4RK91_9BACL</name>
<keyword evidence="3" id="KW-1185">Reference proteome</keyword>
<feature type="transmembrane region" description="Helical" evidence="1">
    <location>
        <begin position="202"/>
        <end position="221"/>
    </location>
</feature>
<reference evidence="3" key="1">
    <citation type="journal article" date="2019" name="Int. J. Syst. Evol. Microbiol.">
        <title>The Global Catalogue of Microorganisms (GCM) 10K type strain sequencing project: providing services to taxonomists for standard genome sequencing and annotation.</title>
        <authorList>
            <consortium name="The Broad Institute Genomics Platform"/>
            <consortium name="The Broad Institute Genome Sequencing Center for Infectious Disease"/>
            <person name="Wu L."/>
            <person name="Ma J."/>
        </authorList>
    </citation>
    <scope>NUCLEOTIDE SEQUENCE [LARGE SCALE GENOMIC DNA]</scope>
    <source>
        <strain evidence="3">CCUG 54950</strain>
    </source>
</reference>
<dbReference type="Proteomes" id="UP001597233">
    <property type="component" value="Unassembled WGS sequence"/>
</dbReference>
<feature type="transmembrane region" description="Helical" evidence="1">
    <location>
        <begin position="167"/>
        <end position="190"/>
    </location>
</feature>
<organism evidence="2 3">
    <name type="scientific">Paenibacillus wenxiniae</name>
    <dbReference type="NCBI Taxonomy" id="1636843"/>
    <lineage>
        <taxon>Bacteria</taxon>
        <taxon>Bacillati</taxon>
        <taxon>Bacillota</taxon>
        <taxon>Bacilli</taxon>
        <taxon>Bacillales</taxon>
        <taxon>Paenibacillaceae</taxon>
        <taxon>Paenibacillus</taxon>
    </lineage>
</organism>
<accession>A0ABW4RK91</accession>
<keyword evidence="1" id="KW-1133">Transmembrane helix</keyword>
<feature type="transmembrane region" description="Helical" evidence="1">
    <location>
        <begin position="72"/>
        <end position="91"/>
    </location>
</feature>
<dbReference type="RefSeq" id="WP_347325341.1">
    <property type="nucleotide sequence ID" value="NZ_JBCGUH010000006.1"/>
</dbReference>
<feature type="transmembrane region" description="Helical" evidence="1">
    <location>
        <begin position="227"/>
        <end position="244"/>
    </location>
</feature>
<dbReference type="EMBL" id="JBHUEH010000016">
    <property type="protein sequence ID" value="MFD1886666.1"/>
    <property type="molecule type" value="Genomic_DNA"/>
</dbReference>
<evidence type="ECO:0000313" key="2">
    <source>
        <dbReference type="EMBL" id="MFD1886666.1"/>
    </source>
</evidence>
<feature type="transmembrane region" description="Helical" evidence="1">
    <location>
        <begin position="251"/>
        <end position="271"/>
    </location>
</feature>
<keyword evidence="1" id="KW-0812">Transmembrane</keyword>
<sequence>MSTLPVLNGSSFRLNSFQLKLIGMLLMVFDHIHQFFPADVPVWFNWIGRIVAPIFLFASAEGYHYTRSKWKYMMHLYVGYVLMGIISMLLQRQLPSDNALMNNIFGTLFLSVLYMLLIDWLVGAIKARKYAQMAAAVIALLLPFIINQAALQLLTSSALNNPWVLQAFIYVNLIIPIPAFVEGGFVFIILGVLFHLLRQKRLWQIVVLVAVSTFAAWAGGFDLWVNYQWMMVFAAIPIALYNGAKGRNMKYLFYVFYPVHIYFLYILAYWLGK</sequence>
<protein>
    <submittedName>
        <fullName evidence="2">TraX family protein</fullName>
    </submittedName>
</protein>
<evidence type="ECO:0000313" key="3">
    <source>
        <dbReference type="Proteomes" id="UP001597233"/>
    </source>
</evidence>
<dbReference type="Pfam" id="PF05857">
    <property type="entry name" value="TraX"/>
    <property type="match status" value="1"/>
</dbReference>
<evidence type="ECO:0000256" key="1">
    <source>
        <dbReference type="SAM" id="Phobius"/>
    </source>
</evidence>
<comment type="caution">
    <text evidence="2">The sequence shown here is derived from an EMBL/GenBank/DDBJ whole genome shotgun (WGS) entry which is preliminary data.</text>
</comment>
<gene>
    <name evidence="2" type="ORF">ACFSC9_14145</name>
</gene>
<keyword evidence="1" id="KW-0472">Membrane</keyword>
<proteinExistence type="predicted"/>
<feature type="transmembrane region" description="Helical" evidence="1">
    <location>
        <begin position="42"/>
        <end position="60"/>
    </location>
</feature>
<feature type="transmembrane region" description="Helical" evidence="1">
    <location>
        <begin position="103"/>
        <end position="122"/>
    </location>
</feature>